<evidence type="ECO:0000256" key="1">
    <source>
        <dbReference type="SAM" id="MobiDB-lite"/>
    </source>
</evidence>
<keyword evidence="3" id="KW-1185">Reference proteome</keyword>
<feature type="compositionally biased region" description="Polar residues" evidence="1">
    <location>
        <begin position="70"/>
        <end position="85"/>
    </location>
</feature>
<sequence length="174" mass="18790">MAPDDHASQVSLPSIHEMFPGWKLPGPSEQRWSRFAGDQRHSCTVTNEPVLSENNTPSSPPMNHKDHGQRSTVTSNPLGSNNSTYRRGFPATTPMSSHDHRSTYSFDVLKPHPLTANLMNAMTSPNTTSLSGSATVGGGLSSARGDSHVEFYRFNLLSEGETHVPGSPSSITSE</sequence>
<feature type="compositionally biased region" description="Polar residues" evidence="1">
    <location>
        <begin position="42"/>
        <end position="57"/>
    </location>
</feature>
<evidence type="ECO:0000313" key="2">
    <source>
        <dbReference type="EMBL" id="KAJ3488579.1"/>
    </source>
</evidence>
<organism evidence="2 3">
    <name type="scientific">Meripilus lineatus</name>
    <dbReference type="NCBI Taxonomy" id="2056292"/>
    <lineage>
        <taxon>Eukaryota</taxon>
        <taxon>Fungi</taxon>
        <taxon>Dikarya</taxon>
        <taxon>Basidiomycota</taxon>
        <taxon>Agaricomycotina</taxon>
        <taxon>Agaricomycetes</taxon>
        <taxon>Polyporales</taxon>
        <taxon>Meripilaceae</taxon>
        <taxon>Meripilus</taxon>
    </lineage>
</organism>
<gene>
    <name evidence="2" type="ORF">NLI96_g2739</name>
</gene>
<comment type="caution">
    <text evidence="2">The sequence shown here is derived from an EMBL/GenBank/DDBJ whole genome shotgun (WGS) entry which is preliminary data.</text>
</comment>
<evidence type="ECO:0000313" key="3">
    <source>
        <dbReference type="Proteomes" id="UP001212997"/>
    </source>
</evidence>
<protein>
    <submittedName>
        <fullName evidence="2">Uncharacterized protein</fullName>
    </submittedName>
</protein>
<dbReference type="Proteomes" id="UP001212997">
    <property type="component" value="Unassembled WGS sequence"/>
</dbReference>
<reference evidence="2" key="1">
    <citation type="submission" date="2022-07" db="EMBL/GenBank/DDBJ databases">
        <title>Genome Sequence of Physisporinus lineatus.</title>
        <authorList>
            <person name="Buettner E."/>
        </authorList>
    </citation>
    <scope>NUCLEOTIDE SEQUENCE</scope>
    <source>
        <strain evidence="2">VT162</strain>
    </source>
</reference>
<dbReference type="AlphaFoldDB" id="A0AAD5V7S1"/>
<proteinExistence type="predicted"/>
<accession>A0AAD5V7S1</accession>
<dbReference type="EMBL" id="JANAWD010000063">
    <property type="protein sequence ID" value="KAJ3488579.1"/>
    <property type="molecule type" value="Genomic_DNA"/>
</dbReference>
<name>A0AAD5V7S1_9APHY</name>
<feature type="region of interest" description="Disordered" evidence="1">
    <location>
        <begin position="1"/>
        <end position="99"/>
    </location>
</feature>